<keyword evidence="3" id="KW-0378">Hydrolase</keyword>
<accession>A0A4P2VM36</accession>
<dbReference type="Proteomes" id="UP000291236">
    <property type="component" value="Chromosome"/>
</dbReference>
<evidence type="ECO:0000256" key="2">
    <source>
        <dbReference type="ARBA" id="ARBA00022741"/>
    </source>
</evidence>
<dbReference type="GO" id="GO:0043139">
    <property type="term" value="F:5'-3' DNA helicase activity"/>
    <property type="evidence" value="ECO:0007669"/>
    <property type="project" value="TreeGrafter"/>
</dbReference>
<dbReference type="RefSeq" id="WP_130610935.1">
    <property type="nucleotide sequence ID" value="NZ_AP019368.1"/>
</dbReference>
<dbReference type="PANTHER" id="PTHR43788:SF8">
    <property type="entry name" value="DNA-BINDING PROTEIN SMUBP-2"/>
    <property type="match status" value="1"/>
</dbReference>
<dbReference type="KEGG" id="sbf:JCM31447_24450"/>
<dbReference type="InterPro" id="IPR041677">
    <property type="entry name" value="DNA2/NAM7_AAA_11"/>
</dbReference>
<sequence length="1424" mass="164030">MSSESHLKRQLIRYKDLLVNFSRKNRELYYKEVKNSSINLSKFPFHLNKLSKNIESKFSPIKVLDSSFSNNLKGDVLDLHEYFMFDKINEIENIQNFTNKLDKIRIADEKFQREFGISGAWILGPFLCWRASAQIYKSEFIISPLFKVPVDIIKDKKKRLSLTCETDTLQFNQSLLLFLKHNYGIDILDNLNFDDPIEALNYFKSELSKVGKKIIESDYTTLPKTPKKVKIIRDENGDVIERVQLKLEEELSTKELEIYKSVTNTEFLLIDVLYLDQLNTNRAMLINDYDGILDIGHEHSILNELFNGIAASSEPVLDKTQLKELDSYQEKYNHFVVDIDGSQHRAIDKASKSRAIVIQGPPGTGKSQTIVNLIADYLAKGKKVLFVSEKRPALDVVFNRMKGANIESQSVLIHSSDLNKTDLYKSFLELSELRPNEKEEKEWINKTSSLDRIKSEINKYAEILQSEHHPSLLKIADLICIAGMHKKNYYIPEIYQEFQHLDYDAILDISESLSLIQNILIKHPNFQESPWINRYDSTINSTGLDYALKVLNNKLCKICEEKKKIKSTLINISNEYEKYPDNFHFESIPLLYENTDIFEPFWNTLGTGAKINFSALKEKILEEQNILNNNFKQYSLIKNDTQLEVIIELEQYYKKRRGFFDWFSSAFWSYRKIRKSVCPIWDGTAAIFRKYIEYNSSYRKIGEYCKEIMKNFKFDRNNLLELETLLKSNFLTLEKISLYLTNANNFLPKNLFEKCHISSNNFQIVQNEIKYLNNLFDQNKTLIDETEIIWTSLKGYISKLPEISNLEEKCRFIQLLITKQEDLEFLDQVDILLNEISTRYHLPNLKDKIVSLLFNKQNNWSSIFTSSVLNGWVDEVQANHHQLRSYNNNVLEDINKKFVAAVEDHKILSRFALHQSFAKRWTGINSDRSGLPLLTKEASKQKKVLSPREIMEKGALNTMFQLKPCWLMSPLSISQILPLKAGLFDVIIFDEASQVRVEDAIPSIFRAKTMIVVGDDKQMPPTTFFSGILPDDDDDEEEEISPSILDLAIQSYPSVLLEWHYRSRSEALIAFSNRAFYGGRLIAAPNPQTLSSNKSIRFTEIQDAYFKGKEGNEIEAEIVINHLIKLLTENANRSFGIIAMGISQANALQNVLENKMSENSKAAKLLENALNFKEGDADAGLFIKNLENVQGDERDQILLSIGYAPSAPNKQLRLGFGPLSSRGGGRRLNVAITRAKNGMNIFCSFNPNSIPIDEEMFSTNPELCIFGRYLRYAKSISDGNTETTMAILNSFPVSGIITTKKPSRFSLDVKKKLEQRGHYVSAEIGSSGFYIDLAIHHPNVQSNFILGIECDGAVFHSTQYARDRDKIRQNLLESRGWKIIRIWSLDWSKNWEKEILRIENALQALLINPLKKHNFSSESVRVSL</sequence>
<evidence type="ECO:0000256" key="3">
    <source>
        <dbReference type="ARBA" id="ARBA00022801"/>
    </source>
</evidence>
<dbReference type="CDD" id="cd18808">
    <property type="entry name" value="SF1_C_Upf1"/>
    <property type="match status" value="1"/>
</dbReference>
<dbReference type="Gene3D" id="3.40.960.10">
    <property type="entry name" value="VSR Endonuclease"/>
    <property type="match status" value="1"/>
</dbReference>
<dbReference type="Pfam" id="PF13086">
    <property type="entry name" value="AAA_11"/>
    <property type="match status" value="2"/>
</dbReference>
<keyword evidence="5" id="KW-0067">ATP-binding</keyword>
<feature type="domain" description="DNA2/NAM7 helicase helicase" evidence="6">
    <location>
        <begin position="982"/>
        <end position="1024"/>
    </location>
</feature>
<dbReference type="SUPFAM" id="SSF52980">
    <property type="entry name" value="Restriction endonuclease-like"/>
    <property type="match status" value="1"/>
</dbReference>
<dbReference type="Pfam" id="PF13087">
    <property type="entry name" value="AAA_12"/>
    <property type="match status" value="1"/>
</dbReference>
<proteinExistence type="inferred from homology"/>
<keyword evidence="4" id="KW-0347">Helicase</keyword>
<comment type="similarity">
    <text evidence="1">Belongs to the DNA2/NAM7 helicase family.</text>
</comment>
<name>A0A4P2VM36_FLUSA</name>
<keyword evidence="2" id="KW-0547">Nucleotide-binding</keyword>
<feature type="domain" description="Restriction endonuclease type II-like" evidence="8">
    <location>
        <begin position="1305"/>
        <end position="1402"/>
    </location>
</feature>
<evidence type="ECO:0000256" key="4">
    <source>
        <dbReference type="ARBA" id="ARBA00022806"/>
    </source>
</evidence>
<keyword evidence="10" id="KW-1185">Reference proteome</keyword>
<feature type="domain" description="DNA2/NAM7 helicase-like C-terminal" evidence="7">
    <location>
        <begin position="1048"/>
        <end position="1244"/>
    </location>
</feature>
<evidence type="ECO:0000313" key="9">
    <source>
        <dbReference type="EMBL" id="BBH53991.1"/>
    </source>
</evidence>
<dbReference type="InterPro" id="IPR049468">
    <property type="entry name" value="Restrct_endonuc-II-like_dom"/>
</dbReference>
<dbReference type="Pfam" id="PF18741">
    <property type="entry name" value="MTES_1575"/>
    <property type="match status" value="1"/>
</dbReference>
<protein>
    <submittedName>
        <fullName evidence="9">ATPase AAA</fullName>
    </submittedName>
</protein>
<gene>
    <name evidence="9" type="ORF">JCM31447_24450</name>
</gene>
<evidence type="ECO:0000256" key="1">
    <source>
        <dbReference type="ARBA" id="ARBA00007913"/>
    </source>
</evidence>
<evidence type="ECO:0000313" key="10">
    <source>
        <dbReference type="Proteomes" id="UP000291236"/>
    </source>
</evidence>
<dbReference type="PANTHER" id="PTHR43788">
    <property type="entry name" value="DNA2/NAM7 HELICASE FAMILY MEMBER"/>
    <property type="match status" value="1"/>
</dbReference>
<dbReference type="InterPro" id="IPR050534">
    <property type="entry name" value="Coronavir_polyprotein_1ab"/>
</dbReference>
<dbReference type="InterPro" id="IPR011335">
    <property type="entry name" value="Restrct_endonuc-II-like"/>
</dbReference>
<reference evidence="9 10" key="1">
    <citation type="submission" date="2018-12" db="EMBL/GenBank/DDBJ databases">
        <title>Rubrispira sanarue gen. nov., sp., nov., a member of the order Silvanigrellales, isolated from a brackish lake in Hamamatsu Japan.</title>
        <authorList>
            <person name="Maejima Y."/>
            <person name="Iino T."/>
            <person name="Muraguchi Y."/>
            <person name="Fukuda K."/>
            <person name="Nojiri H."/>
            <person name="Ohkuma M."/>
            <person name="Moriuchi R."/>
            <person name="Dohra H."/>
            <person name="Kimbara K."/>
            <person name="Shintani M."/>
        </authorList>
    </citation>
    <scope>NUCLEOTIDE SEQUENCE [LARGE SCALE GENOMIC DNA]</scope>
    <source>
        <strain evidence="9 10">RF1110005</strain>
    </source>
</reference>
<dbReference type="InterPro" id="IPR027417">
    <property type="entry name" value="P-loop_NTPase"/>
</dbReference>
<dbReference type="Gene3D" id="3.40.50.300">
    <property type="entry name" value="P-loop containing nucleotide triphosphate hydrolases"/>
    <property type="match status" value="3"/>
</dbReference>
<dbReference type="InterPro" id="IPR041679">
    <property type="entry name" value="DNA2/NAM7-like_C"/>
</dbReference>
<evidence type="ECO:0000256" key="5">
    <source>
        <dbReference type="ARBA" id="ARBA00022840"/>
    </source>
</evidence>
<dbReference type="GO" id="GO:0016787">
    <property type="term" value="F:hydrolase activity"/>
    <property type="evidence" value="ECO:0007669"/>
    <property type="project" value="UniProtKB-KW"/>
</dbReference>
<evidence type="ECO:0000259" key="7">
    <source>
        <dbReference type="Pfam" id="PF13087"/>
    </source>
</evidence>
<dbReference type="InterPro" id="IPR047187">
    <property type="entry name" value="SF1_C_Upf1"/>
</dbReference>
<dbReference type="OrthoDB" id="9757917at2"/>
<organism evidence="9 10">
    <name type="scientific">Fluviispira sanaruensis</name>
    <dbReference type="NCBI Taxonomy" id="2493639"/>
    <lineage>
        <taxon>Bacteria</taxon>
        <taxon>Pseudomonadati</taxon>
        <taxon>Bdellovibrionota</taxon>
        <taxon>Oligoflexia</taxon>
        <taxon>Silvanigrellales</taxon>
        <taxon>Silvanigrellaceae</taxon>
        <taxon>Fluviispira</taxon>
    </lineage>
</organism>
<dbReference type="SUPFAM" id="SSF52540">
    <property type="entry name" value="P-loop containing nucleoside triphosphate hydrolases"/>
    <property type="match status" value="1"/>
</dbReference>
<evidence type="ECO:0000259" key="6">
    <source>
        <dbReference type="Pfam" id="PF13086"/>
    </source>
</evidence>
<dbReference type="EMBL" id="AP019368">
    <property type="protein sequence ID" value="BBH53991.1"/>
    <property type="molecule type" value="Genomic_DNA"/>
</dbReference>
<feature type="domain" description="DNA2/NAM7 helicase helicase" evidence="6">
    <location>
        <begin position="339"/>
        <end position="576"/>
    </location>
</feature>
<dbReference type="GO" id="GO:0005524">
    <property type="term" value="F:ATP binding"/>
    <property type="evidence" value="ECO:0007669"/>
    <property type="project" value="UniProtKB-KW"/>
</dbReference>
<evidence type="ECO:0000259" key="8">
    <source>
        <dbReference type="Pfam" id="PF18741"/>
    </source>
</evidence>